<dbReference type="Proteomes" id="UP000663870">
    <property type="component" value="Unassembled WGS sequence"/>
</dbReference>
<accession>A0A813N095</accession>
<keyword evidence="9" id="KW-1185">Reference proteome</keyword>
<dbReference type="EMBL" id="CAJOBD010000249">
    <property type="protein sequence ID" value="CAF3624543.1"/>
    <property type="molecule type" value="Genomic_DNA"/>
</dbReference>
<evidence type="ECO:0000313" key="8">
    <source>
        <dbReference type="EMBL" id="CAF3860791.1"/>
    </source>
</evidence>
<reference evidence="4" key="1">
    <citation type="submission" date="2021-02" db="EMBL/GenBank/DDBJ databases">
        <authorList>
            <person name="Nowell W R."/>
        </authorList>
    </citation>
    <scope>NUCLEOTIDE SEQUENCE</scope>
</reference>
<dbReference type="EMBL" id="CAJNOH010000004">
    <property type="protein sequence ID" value="CAF0729750.1"/>
    <property type="molecule type" value="Genomic_DNA"/>
</dbReference>
<keyword evidence="1" id="KW-0106">Calcium</keyword>
<dbReference type="Proteomes" id="UP000663836">
    <property type="component" value="Unassembled WGS sequence"/>
</dbReference>
<dbReference type="InterPro" id="IPR001751">
    <property type="entry name" value="S100/CaBP7/8-like_CS"/>
</dbReference>
<dbReference type="EMBL" id="CAJNOU010000005">
    <property type="protein sequence ID" value="CAF0794854.1"/>
    <property type="molecule type" value="Genomic_DNA"/>
</dbReference>
<evidence type="ECO:0000313" key="9">
    <source>
        <dbReference type="Proteomes" id="UP000663870"/>
    </source>
</evidence>
<dbReference type="GO" id="GO:0005509">
    <property type="term" value="F:calcium ion binding"/>
    <property type="evidence" value="ECO:0007669"/>
    <property type="project" value="InterPro"/>
</dbReference>
<protein>
    <recommendedName>
        <fullName evidence="2">EF-hand domain-containing protein</fullName>
    </recommendedName>
</protein>
<name>A0A813N095_9BILA</name>
<organism evidence="4 9">
    <name type="scientific">Rotaria sordida</name>
    <dbReference type="NCBI Taxonomy" id="392033"/>
    <lineage>
        <taxon>Eukaryota</taxon>
        <taxon>Metazoa</taxon>
        <taxon>Spiralia</taxon>
        <taxon>Gnathifera</taxon>
        <taxon>Rotifera</taxon>
        <taxon>Eurotatoria</taxon>
        <taxon>Bdelloidea</taxon>
        <taxon>Philodinida</taxon>
        <taxon>Philodinidae</taxon>
        <taxon>Rotaria</taxon>
    </lineage>
</organism>
<evidence type="ECO:0000256" key="1">
    <source>
        <dbReference type="ARBA" id="ARBA00022837"/>
    </source>
</evidence>
<comment type="caution">
    <text evidence="4">The sequence shown here is derived from an EMBL/GenBank/DDBJ whole genome shotgun (WGS) entry which is preliminary data.</text>
</comment>
<dbReference type="PROSITE" id="PS50222">
    <property type="entry name" value="EF_HAND_2"/>
    <property type="match status" value="2"/>
</dbReference>
<dbReference type="InterPro" id="IPR011992">
    <property type="entry name" value="EF-hand-dom_pair"/>
</dbReference>
<evidence type="ECO:0000313" key="6">
    <source>
        <dbReference type="EMBL" id="CAF0794854.1"/>
    </source>
</evidence>
<dbReference type="Proteomes" id="UP000663854">
    <property type="component" value="Unassembled WGS sequence"/>
</dbReference>
<dbReference type="PROSITE" id="PS00303">
    <property type="entry name" value="S100_CABP"/>
    <property type="match status" value="1"/>
</dbReference>
<feature type="domain" description="EF-hand" evidence="2">
    <location>
        <begin position="4"/>
        <end position="39"/>
    </location>
</feature>
<evidence type="ECO:0000313" key="4">
    <source>
        <dbReference type="EMBL" id="CAF0730856.1"/>
    </source>
</evidence>
<sequence>MANITDEQLEKEFKRIDKNNDKSITIQELRQYYVPMQEMLGISQEAAEQEIQGIIKRLDINQDGRISFEEFKKFMKGC</sequence>
<feature type="domain" description="EF-hand" evidence="2">
    <location>
        <begin position="46"/>
        <end position="78"/>
    </location>
</feature>
<dbReference type="AlphaFoldDB" id="A0A813N095"/>
<dbReference type="Proteomes" id="UP000663889">
    <property type="component" value="Unassembled WGS sequence"/>
</dbReference>
<dbReference type="InterPro" id="IPR018247">
    <property type="entry name" value="EF_Hand_1_Ca_BS"/>
</dbReference>
<dbReference type="EMBL" id="CAJNOL010000005">
    <property type="protein sequence ID" value="CAF0730856.1"/>
    <property type="molecule type" value="Genomic_DNA"/>
</dbReference>
<evidence type="ECO:0000313" key="5">
    <source>
        <dbReference type="EMBL" id="CAF0755177.1"/>
    </source>
</evidence>
<dbReference type="Proteomes" id="UP000663874">
    <property type="component" value="Unassembled WGS sequence"/>
</dbReference>
<dbReference type="Proteomes" id="UP000663864">
    <property type="component" value="Unassembled WGS sequence"/>
</dbReference>
<dbReference type="PROSITE" id="PS00018">
    <property type="entry name" value="EF_HAND_1"/>
    <property type="match status" value="2"/>
</dbReference>
<proteinExistence type="predicted"/>
<evidence type="ECO:0000313" key="3">
    <source>
        <dbReference type="EMBL" id="CAF0729750.1"/>
    </source>
</evidence>
<dbReference type="Pfam" id="PF13499">
    <property type="entry name" value="EF-hand_7"/>
    <property type="match status" value="1"/>
</dbReference>
<dbReference type="InterPro" id="IPR002048">
    <property type="entry name" value="EF_hand_dom"/>
</dbReference>
<dbReference type="SUPFAM" id="SSF47473">
    <property type="entry name" value="EF-hand"/>
    <property type="match status" value="1"/>
</dbReference>
<dbReference type="EMBL" id="CAJNOT010000001">
    <property type="protein sequence ID" value="CAF0755177.1"/>
    <property type="molecule type" value="Genomic_DNA"/>
</dbReference>
<evidence type="ECO:0000259" key="2">
    <source>
        <dbReference type="PROSITE" id="PS50222"/>
    </source>
</evidence>
<dbReference type="EMBL" id="CAJOBE010003084">
    <property type="protein sequence ID" value="CAF3860791.1"/>
    <property type="molecule type" value="Genomic_DNA"/>
</dbReference>
<dbReference type="Gene3D" id="1.10.238.10">
    <property type="entry name" value="EF-hand"/>
    <property type="match status" value="1"/>
</dbReference>
<dbReference type="CDD" id="cd00051">
    <property type="entry name" value="EFh"/>
    <property type="match status" value="1"/>
</dbReference>
<dbReference type="SMART" id="SM00054">
    <property type="entry name" value="EFh"/>
    <property type="match status" value="2"/>
</dbReference>
<gene>
    <name evidence="8" type="ORF">FNK824_LOCUS18460</name>
    <name evidence="7" type="ORF">JBS370_LOCUS4960</name>
    <name evidence="4" type="ORF">JXQ802_LOCUS484</name>
    <name evidence="3" type="ORF">PYM288_LOCUS863</name>
    <name evidence="6" type="ORF">SEV965_LOCUS332</name>
    <name evidence="5" type="ORF">ZHD862_LOCUS33</name>
</gene>
<evidence type="ECO:0000313" key="7">
    <source>
        <dbReference type="EMBL" id="CAF3624543.1"/>
    </source>
</evidence>